<gene>
    <name evidence="1" type="ORF">QBC35DRAFT_508357</name>
</gene>
<dbReference type="Proteomes" id="UP001302126">
    <property type="component" value="Unassembled WGS sequence"/>
</dbReference>
<proteinExistence type="predicted"/>
<dbReference type="EMBL" id="MU864563">
    <property type="protein sequence ID" value="KAK4183249.1"/>
    <property type="molecule type" value="Genomic_DNA"/>
</dbReference>
<accession>A0AAN7AE57</accession>
<evidence type="ECO:0000313" key="1">
    <source>
        <dbReference type="EMBL" id="KAK4183249.1"/>
    </source>
</evidence>
<comment type="caution">
    <text evidence="1">The sequence shown here is derived from an EMBL/GenBank/DDBJ whole genome shotgun (WGS) entry which is preliminary data.</text>
</comment>
<reference evidence="1" key="1">
    <citation type="journal article" date="2023" name="Mol. Phylogenet. Evol.">
        <title>Genome-scale phylogeny and comparative genomics of the fungal order Sordariales.</title>
        <authorList>
            <person name="Hensen N."/>
            <person name="Bonometti L."/>
            <person name="Westerberg I."/>
            <person name="Brannstrom I.O."/>
            <person name="Guillou S."/>
            <person name="Cros-Aarteil S."/>
            <person name="Calhoun S."/>
            <person name="Haridas S."/>
            <person name="Kuo A."/>
            <person name="Mondo S."/>
            <person name="Pangilinan J."/>
            <person name="Riley R."/>
            <person name="LaButti K."/>
            <person name="Andreopoulos B."/>
            <person name="Lipzen A."/>
            <person name="Chen C."/>
            <person name="Yan M."/>
            <person name="Daum C."/>
            <person name="Ng V."/>
            <person name="Clum A."/>
            <person name="Steindorff A."/>
            <person name="Ohm R.A."/>
            <person name="Martin F."/>
            <person name="Silar P."/>
            <person name="Natvig D.O."/>
            <person name="Lalanne C."/>
            <person name="Gautier V."/>
            <person name="Ament-Velasquez S.L."/>
            <person name="Kruys A."/>
            <person name="Hutchinson M.I."/>
            <person name="Powell A.J."/>
            <person name="Barry K."/>
            <person name="Miller A.N."/>
            <person name="Grigoriev I.V."/>
            <person name="Debuchy R."/>
            <person name="Gladieux P."/>
            <person name="Hiltunen Thoren M."/>
            <person name="Johannesson H."/>
        </authorList>
    </citation>
    <scope>NUCLEOTIDE SEQUENCE</scope>
    <source>
        <strain evidence="1">PSN309</strain>
    </source>
</reference>
<dbReference type="AlphaFoldDB" id="A0AAN7AE57"/>
<organism evidence="1 2">
    <name type="scientific">Podospora australis</name>
    <dbReference type="NCBI Taxonomy" id="1536484"/>
    <lineage>
        <taxon>Eukaryota</taxon>
        <taxon>Fungi</taxon>
        <taxon>Dikarya</taxon>
        <taxon>Ascomycota</taxon>
        <taxon>Pezizomycotina</taxon>
        <taxon>Sordariomycetes</taxon>
        <taxon>Sordariomycetidae</taxon>
        <taxon>Sordariales</taxon>
        <taxon>Podosporaceae</taxon>
        <taxon>Podospora</taxon>
    </lineage>
</organism>
<sequence>MTKATTPSAPEQPTTFHGSAYFPYELREAIWKMSIRPKGAAVHYFYVHESKDVDNNPNKKIRTMGYSDPNAMAEHNGMGNDAKSKYQICAPRATTTTSSDPEEEVYTWNAASNNSVYMWDAGLWGACAESRRIVTKEWKARVQTDIAEEKKLFEIDVQHRSPGNPNERRNMVDDVYNRHYMYTSAASVIQYEQDPGVSDSVGKETGPLLVSALRDLFVLDIQSSSLLRDPQWLWPEQAERAYFSWCYHLPPKGNN</sequence>
<keyword evidence="2" id="KW-1185">Reference proteome</keyword>
<evidence type="ECO:0000313" key="2">
    <source>
        <dbReference type="Proteomes" id="UP001302126"/>
    </source>
</evidence>
<name>A0AAN7AE57_9PEZI</name>
<reference evidence="1" key="2">
    <citation type="submission" date="2023-05" db="EMBL/GenBank/DDBJ databases">
        <authorList>
            <consortium name="Lawrence Berkeley National Laboratory"/>
            <person name="Steindorff A."/>
            <person name="Hensen N."/>
            <person name="Bonometti L."/>
            <person name="Westerberg I."/>
            <person name="Brannstrom I.O."/>
            <person name="Guillou S."/>
            <person name="Cros-Aarteil S."/>
            <person name="Calhoun S."/>
            <person name="Haridas S."/>
            <person name="Kuo A."/>
            <person name="Mondo S."/>
            <person name="Pangilinan J."/>
            <person name="Riley R."/>
            <person name="Labutti K."/>
            <person name="Andreopoulos B."/>
            <person name="Lipzen A."/>
            <person name="Chen C."/>
            <person name="Yanf M."/>
            <person name="Daum C."/>
            <person name="Ng V."/>
            <person name="Clum A."/>
            <person name="Ohm R."/>
            <person name="Martin F."/>
            <person name="Silar P."/>
            <person name="Natvig D."/>
            <person name="Lalanne C."/>
            <person name="Gautier V."/>
            <person name="Ament-Velasquez S.L."/>
            <person name="Kruys A."/>
            <person name="Hutchinson M.I."/>
            <person name="Powell A.J."/>
            <person name="Barry K."/>
            <person name="Miller A.N."/>
            <person name="Grigoriev I.V."/>
            <person name="Debuchy R."/>
            <person name="Gladieux P."/>
            <person name="Thoren M.H."/>
            <person name="Johannesson H."/>
        </authorList>
    </citation>
    <scope>NUCLEOTIDE SEQUENCE</scope>
    <source>
        <strain evidence="1">PSN309</strain>
    </source>
</reference>
<protein>
    <submittedName>
        <fullName evidence="1">Uncharacterized protein</fullName>
    </submittedName>
</protein>